<keyword evidence="1" id="KW-0812">Transmembrane</keyword>
<comment type="caution">
    <text evidence="2">The sequence shown here is derived from an EMBL/GenBank/DDBJ whole genome shotgun (WGS) entry which is preliminary data.</text>
</comment>
<evidence type="ECO:0000313" key="3">
    <source>
        <dbReference type="Proteomes" id="UP000276133"/>
    </source>
</evidence>
<dbReference type="AlphaFoldDB" id="A0A3M7S0K3"/>
<accession>A0A3M7S0K3</accession>
<reference evidence="2 3" key="1">
    <citation type="journal article" date="2018" name="Sci. Rep.">
        <title>Genomic signatures of local adaptation to the degree of environmental predictability in rotifers.</title>
        <authorList>
            <person name="Franch-Gras L."/>
            <person name="Hahn C."/>
            <person name="Garcia-Roger E.M."/>
            <person name="Carmona M.J."/>
            <person name="Serra M."/>
            <person name="Gomez A."/>
        </authorList>
    </citation>
    <scope>NUCLEOTIDE SEQUENCE [LARGE SCALE GENOMIC DNA]</scope>
    <source>
        <strain evidence="2">HYR1</strain>
    </source>
</reference>
<organism evidence="2 3">
    <name type="scientific">Brachionus plicatilis</name>
    <name type="common">Marine rotifer</name>
    <name type="synonym">Brachionus muelleri</name>
    <dbReference type="NCBI Taxonomy" id="10195"/>
    <lineage>
        <taxon>Eukaryota</taxon>
        <taxon>Metazoa</taxon>
        <taxon>Spiralia</taxon>
        <taxon>Gnathifera</taxon>
        <taxon>Rotifera</taxon>
        <taxon>Eurotatoria</taxon>
        <taxon>Monogononta</taxon>
        <taxon>Pseudotrocha</taxon>
        <taxon>Ploima</taxon>
        <taxon>Brachionidae</taxon>
        <taxon>Brachionus</taxon>
    </lineage>
</organism>
<evidence type="ECO:0000313" key="2">
    <source>
        <dbReference type="EMBL" id="RNA29343.1"/>
    </source>
</evidence>
<keyword evidence="3" id="KW-1185">Reference proteome</keyword>
<sequence length="90" mass="10757">MHFDIETKSTKHQLNRDLDFFEISSLLHLKNASLEIISCFEKIQNSYHNIRILQKAVLFVFKIVLHHLNLFFFHVSPRKQGFMIWGTLNQ</sequence>
<dbReference type="Proteomes" id="UP000276133">
    <property type="component" value="Unassembled WGS sequence"/>
</dbReference>
<keyword evidence="1" id="KW-1133">Transmembrane helix</keyword>
<feature type="transmembrane region" description="Helical" evidence="1">
    <location>
        <begin position="56"/>
        <end position="75"/>
    </location>
</feature>
<protein>
    <submittedName>
        <fullName evidence="2">Uncharacterized protein</fullName>
    </submittedName>
</protein>
<name>A0A3M7S0K3_BRAPC</name>
<dbReference type="EMBL" id="REGN01002237">
    <property type="protein sequence ID" value="RNA29343.1"/>
    <property type="molecule type" value="Genomic_DNA"/>
</dbReference>
<gene>
    <name evidence="2" type="ORF">BpHYR1_050183</name>
</gene>
<evidence type="ECO:0000256" key="1">
    <source>
        <dbReference type="SAM" id="Phobius"/>
    </source>
</evidence>
<keyword evidence="1" id="KW-0472">Membrane</keyword>
<proteinExistence type="predicted"/>